<organism evidence="4 5">
    <name type="scientific">Sporolactobacillus shoreae</name>
    <dbReference type="NCBI Taxonomy" id="1465501"/>
    <lineage>
        <taxon>Bacteria</taxon>
        <taxon>Bacillati</taxon>
        <taxon>Bacillota</taxon>
        <taxon>Bacilli</taxon>
        <taxon>Bacillales</taxon>
        <taxon>Sporolactobacillaceae</taxon>
        <taxon>Sporolactobacillus</taxon>
    </lineage>
</organism>
<dbReference type="Proteomes" id="UP000298347">
    <property type="component" value="Unassembled WGS sequence"/>
</dbReference>
<evidence type="ECO:0000259" key="3">
    <source>
        <dbReference type="SMART" id="SM00563"/>
    </source>
</evidence>
<gene>
    <name evidence="4" type="ORF">E4665_09310</name>
</gene>
<dbReference type="PANTHER" id="PTHR10434">
    <property type="entry name" value="1-ACYL-SN-GLYCEROL-3-PHOSPHATE ACYLTRANSFERASE"/>
    <property type="match status" value="1"/>
</dbReference>
<name>A0A4Z0GM76_9BACL</name>
<comment type="caution">
    <text evidence="4">The sequence shown here is derived from an EMBL/GenBank/DDBJ whole genome shotgun (WGS) entry which is preliminary data.</text>
</comment>
<keyword evidence="2 4" id="KW-0012">Acyltransferase</keyword>
<dbReference type="AlphaFoldDB" id="A0A4Z0GM76"/>
<keyword evidence="1 4" id="KW-0808">Transferase</keyword>
<evidence type="ECO:0000313" key="5">
    <source>
        <dbReference type="Proteomes" id="UP000298347"/>
    </source>
</evidence>
<accession>A0A4Z0GM76</accession>
<feature type="domain" description="Phospholipid/glycerol acyltransferase" evidence="3">
    <location>
        <begin position="35"/>
        <end position="147"/>
    </location>
</feature>
<dbReference type="SUPFAM" id="SSF69593">
    <property type="entry name" value="Glycerol-3-phosphate (1)-acyltransferase"/>
    <property type="match status" value="1"/>
</dbReference>
<keyword evidence="5" id="KW-1185">Reference proteome</keyword>
<evidence type="ECO:0000256" key="1">
    <source>
        <dbReference type="ARBA" id="ARBA00022679"/>
    </source>
</evidence>
<dbReference type="CDD" id="cd07989">
    <property type="entry name" value="LPLAT_AGPAT-like"/>
    <property type="match status" value="1"/>
</dbReference>
<dbReference type="PANTHER" id="PTHR10434:SF11">
    <property type="entry name" value="1-ACYL-SN-GLYCEROL-3-PHOSPHATE ACYLTRANSFERASE"/>
    <property type="match status" value="1"/>
</dbReference>
<dbReference type="RefSeq" id="WP_135348519.1">
    <property type="nucleotide sequence ID" value="NZ_SRJD01000009.1"/>
</dbReference>
<dbReference type="EMBL" id="SRJD01000009">
    <property type="protein sequence ID" value="TGA98139.1"/>
    <property type="molecule type" value="Genomic_DNA"/>
</dbReference>
<evidence type="ECO:0000256" key="2">
    <source>
        <dbReference type="ARBA" id="ARBA00023315"/>
    </source>
</evidence>
<dbReference type="GO" id="GO:0003841">
    <property type="term" value="F:1-acylglycerol-3-phosphate O-acyltransferase activity"/>
    <property type="evidence" value="ECO:0007669"/>
    <property type="project" value="TreeGrafter"/>
</dbReference>
<dbReference type="GO" id="GO:0006654">
    <property type="term" value="P:phosphatidic acid biosynthetic process"/>
    <property type="evidence" value="ECO:0007669"/>
    <property type="project" value="TreeGrafter"/>
</dbReference>
<dbReference type="OrthoDB" id="9803035at2"/>
<sequence>MSLYSFGKPIVYAFYKIFFRISVEGVENIPNEGGVLICSNHLSNFDPPLIGILIKRSLSFVAKEELFKIPFLGRLLRHLQAFPIKRGSGDRGAIRTAMQLLRNGHALLIFPEGHRNPNAPLRQGLSGAGFFALKTDASIIPCAIIGHYGFRERMKVVFGSPIDSDLLKRQINKSSEASAVIMKHIQELLDRQQ</sequence>
<evidence type="ECO:0000313" key="4">
    <source>
        <dbReference type="EMBL" id="TGA98139.1"/>
    </source>
</evidence>
<reference evidence="4 5" key="1">
    <citation type="journal article" date="2015" name="Int. J. Syst. Evol. Microbiol.">
        <title>Sporolactobacillus shoreae sp. nov. and Sporolactobacillus spathodeae sp. nov., two spore-forming lactic acid bacteria isolated from tree barks in Thailand.</title>
        <authorList>
            <person name="Thamacharoensuk T."/>
            <person name="Kitahara M."/>
            <person name="Ohkuma M."/>
            <person name="Thongchul N."/>
            <person name="Tanasupawat S."/>
        </authorList>
    </citation>
    <scope>NUCLEOTIDE SEQUENCE [LARGE SCALE GENOMIC DNA]</scope>
    <source>
        <strain evidence="4 5">BK92</strain>
    </source>
</reference>
<protein>
    <submittedName>
        <fullName evidence="4">1-acyl-sn-glycerol-3-phosphate acyltransferase</fullName>
    </submittedName>
</protein>
<dbReference type="SMART" id="SM00563">
    <property type="entry name" value="PlsC"/>
    <property type="match status" value="1"/>
</dbReference>
<dbReference type="Pfam" id="PF01553">
    <property type="entry name" value="Acyltransferase"/>
    <property type="match status" value="1"/>
</dbReference>
<proteinExistence type="predicted"/>
<dbReference type="InterPro" id="IPR002123">
    <property type="entry name" value="Plipid/glycerol_acylTrfase"/>
</dbReference>